<sequence>MKQRISHLKQHPSYDKAMHWGKLLSITGAAQLIVQIVGFASGILIIRLLSTQEYALYTLTNTMLGAMTLLSDGGISTGVMAQGGKVWEDKEKLGSVMTTGLALRRKFALGSLMISLPILFYLLMHNGAGWLTSFLITISLIPAFFAALSDSLLEIPLKLHQNILPLQKNQVYVGIGRLLLVGSTLFIFPFAYIAILAAGIPRIYGNLNLRKISNKFVDETKLPDPLIKKEILIIVKRSLPAVVYYCLSGQITIWIISVFGNSTSVAQIGALGRLAVLLNLVSVIFGTLIVPRFARIKNQDLRLRGIYSKIIAGFFVFGFFIVVFTWFFSDYLLWILGKNYAGLKTELTLMIIGSCINLIMSIGFSLYLSRGWILKPHISISVSVMPIILGCFMFDISNLKGVLYLNSFVALIQMILHVGFGFYKILKLEKKYQTN</sequence>
<name>A0ABW6I6T2_9FLAO</name>
<evidence type="ECO:0000256" key="1">
    <source>
        <dbReference type="ARBA" id="ARBA00004651"/>
    </source>
</evidence>
<protein>
    <submittedName>
        <fullName evidence="7">Polysaccharide biosynthesis protein</fullName>
    </submittedName>
</protein>
<feature type="transmembrane region" description="Helical" evidence="6">
    <location>
        <begin position="130"/>
        <end position="153"/>
    </location>
</feature>
<dbReference type="PANTHER" id="PTHR30250">
    <property type="entry name" value="PST FAMILY PREDICTED COLANIC ACID TRANSPORTER"/>
    <property type="match status" value="1"/>
</dbReference>
<keyword evidence="4 6" id="KW-1133">Transmembrane helix</keyword>
<comment type="caution">
    <text evidence="7">The sequence shown here is derived from an EMBL/GenBank/DDBJ whole genome shotgun (WGS) entry which is preliminary data.</text>
</comment>
<evidence type="ECO:0000256" key="3">
    <source>
        <dbReference type="ARBA" id="ARBA00022692"/>
    </source>
</evidence>
<organism evidence="7 8">
    <name type="scientific">Flavobacterium zhoui</name>
    <dbReference type="NCBI Taxonomy" id="3230414"/>
    <lineage>
        <taxon>Bacteria</taxon>
        <taxon>Pseudomonadati</taxon>
        <taxon>Bacteroidota</taxon>
        <taxon>Flavobacteriia</taxon>
        <taxon>Flavobacteriales</taxon>
        <taxon>Flavobacteriaceae</taxon>
        <taxon>Flavobacterium</taxon>
    </lineage>
</organism>
<feature type="transmembrane region" description="Helical" evidence="6">
    <location>
        <begin position="21"/>
        <end position="48"/>
    </location>
</feature>
<evidence type="ECO:0000256" key="5">
    <source>
        <dbReference type="ARBA" id="ARBA00023136"/>
    </source>
</evidence>
<proteinExistence type="predicted"/>
<feature type="transmembrane region" description="Helical" evidence="6">
    <location>
        <begin position="403"/>
        <end position="423"/>
    </location>
</feature>
<accession>A0ABW6I6T2</accession>
<feature type="transmembrane region" description="Helical" evidence="6">
    <location>
        <begin position="174"/>
        <end position="200"/>
    </location>
</feature>
<evidence type="ECO:0000256" key="4">
    <source>
        <dbReference type="ARBA" id="ARBA00022989"/>
    </source>
</evidence>
<keyword evidence="3 6" id="KW-0812">Transmembrane</keyword>
<feature type="transmembrane region" description="Helical" evidence="6">
    <location>
        <begin position="347"/>
        <end position="368"/>
    </location>
</feature>
<keyword evidence="2" id="KW-1003">Cell membrane</keyword>
<reference evidence="7 8" key="1">
    <citation type="submission" date="2024-06" db="EMBL/GenBank/DDBJ databases">
        <title>Flavobacterium spp. isolated from glacier.</title>
        <authorList>
            <person name="Han D."/>
        </authorList>
    </citation>
    <scope>NUCLEOTIDE SEQUENCE [LARGE SCALE GENOMIC DNA]</scope>
    <source>
        <strain evidence="7 8">ZS1P70</strain>
    </source>
</reference>
<keyword evidence="5 6" id="KW-0472">Membrane</keyword>
<evidence type="ECO:0000313" key="7">
    <source>
        <dbReference type="EMBL" id="MFE3871987.1"/>
    </source>
</evidence>
<evidence type="ECO:0000256" key="6">
    <source>
        <dbReference type="SAM" id="Phobius"/>
    </source>
</evidence>
<feature type="transmembrane region" description="Helical" evidence="6">
    <location>
        <begin position="274"/>
        <end position="294"/>
    </location>
</feature>
<feature type="transmembrane region" description="Helical" evidence="6">
    <location>
        <begin position="107"/>
        <end position="124"/>
    </location>
</feature>
<feature type="transmembrane region" description="Helical" evidence="6">
    <location>
        <begin position="54"/>
        <end position="75"/>
    </location>
</feature>
<feature type="transmembrane region" description="Helical" evidence="6">
    <location>
        <begin position="306"/>
        <end position="327"/>
    </location>
</feature>
<dbReference type="RefSeq" id="WP_379852317.1">
    <property type="nucleotide sequence ID" value="NZ_JBHZPY010000010.1"/>
</dbReference>
<keyword evidence="8" id="KW-1185">Reference proteome</keyword>
<dbReference type="InterPro" id="IPR050833">
    <property type="entry name" value="Poly_Biosynth_Transport"/>
</dbReference>
<evidence type="ECO:0000313" key="8">
    <source>
        <dbReference type="Proteomes" id="UP001600107"/>
    </source>
</evidence>
<dbReference type="Proteomes" id="UP001600107">
    <property type="component" value="Unassembled WGS sequence"/>
</dbReference>
<feature type="transmembrane region" description="Helical" evidence="6">
    <location>
        <begin position="380"/>
        <end position="397"/>
    </location>
</feature>
<dbReference type="EMBL" id="JBHZPY010000010">
    <property type="protein sequence ID" value="MFE3871987.1"/>
    <property type="molecule type" value="Genomic_DNA"/>
</dbReference>
<dbReference type="PANTHER" id="PTHR30250:SF11">
    <property type="entry name" value="O-ANTIGEN TRANSPORTER-RELATED"/>
    <property type="match status" value="1"/>
</dbReference>
<comment type="subcellular location">
    <subcellularLocation>
        <location evidence="1">Cell membrane</location>
        <topology evidence="1">Multi-pass membrane protein</topology>
    </subcellularLocation>
</comment>
<evidence type="ECO:0000256" key="2">
    <source>
        <dbReference type="ARBA" id="ARBA00022475"/>
    </source>
</evidence>
<gene>
    <name evidence="7" type="ORF">ACFX5F_12220</name>
</gene>